<accession>A0A0G2EA38</accession>
<dbReference type="PANTHER" id="PTHR44167:SF24">
    <property type="entry name" value="SERINE_THREONINE-PROTEIN KINASE CHK2"/>
    <property type="match status" value="1"/>
</dbReference>
<evidence type="ECO:0000256" key="1">
    <source>
        <dbReference type="ARBA" id="ARBA00022741"/>
    </source>
</evidence>
<dbReference type="PROSITE" id="PS50011">
    <property type="entry name" value="PROTEIN_KINASE_DOM"/>
    <property type="match status" value="1"/>
</dbReference>
<dbReference type="GO" id="GO:0044773">
    <property type="term" value="P:mitotic DNA damage checkpoint signaling"/>
    <property type="evidence" value="ECO:0007669"/>
    <property type="project" value="TreeGrafter"/>
</dbReference>
<dbReference type="PROSITE" id="PS00107">
    <property type="entry name" value="PROTEIN_KINASE_ATP"/>
    <property type="match status" value="1"/>
</dbReference>
<evidence type="ECO:0000259" key="5">
    <source>
        <dbReference type="PROSITE" id="PS50011"/>
    </source>
</evidence>
<feature type="domain" description="Protein kinase" evidence="5">
    <location>
        <begin position="213"/>
        <end position="506"/>
    </location>
</feature>
<dbReference type="GO" id="GO:0005524">
    <property type="term" value="F:ATP binding"/>
    <property type="evidence" value="ECO:0007669"/>
    <property type="project" value="UniProtKB-UniRule"/>
</dbReference>
<dbReference type="OrthoDB" id="4062651at2759"/>
<keyword evidence="1 3" id="KW-0547">Nucleotide-binding</keyword>
<feature type="region of interest" description="Disordered" evidence="4">
    <location>
        <begin position="22"/>
        <end position="61"/>
    </location>
</feature>
<dbReference type="InterPro" id="IPR008271">
    <property type="entry name" value="Ser/Thr_kinase_AS"/>
</dbReference>
<evidence type="ECO:0000313" key="7">
    <source>
        <dbReference type="Proteomes" id="UP000053317"/>
    </source>
</evidence>
<evidence type="ECO:0000313" key="6">
    <source>
        <dbReference type="EMBL" id="KKY19384.1"/>
    </source>
</evidence>
<dbReference type="PANTHER" id="PTHR44167">
    <property type="entry name" value="OVARIAN-SPECIFIC SERINE/THREONINE-PROTEIN KINASE LOK-RELATED"/>
    <property type="match status" value="1"/>
</dbReference>
<keyword evidence="7" id="KW-1185">Reference proteome</keyword>
<dbReference type="PROSITE" id="PS00108">
    <property type="entry name" value="PROTEIN_KINASE_ST"/>
    <property type="match status" value="1"/>
</dbReference>
<feature type="compositionally biased region" description="Polar residues" evidence="4">
    <location>
        <begin position="149"/>
        <end position="175"/>
    </location>
</feature>
<sequence>MEQPLEKPRKTRPRGRSLLEEMAEEKTRSQRAYSESDKAHFDSFTGRQLPQYKNEKQGRDMAYQRGQARHPFLQTTVDDLAHAITGDRPVSLTSESTLSPTWEEVRTPPQTPSDVLQSPRPMSPHTRSYEEYSSPWERQKRPGEAKFFSTETSSMKSARRQSSWRSYRQPSNSAKSPAGSFLRAFSMSRLDDNPEYDRAPSPDDEGQTIGDDYVIGKQIGFGGFSVVKEAFQGTRRKLAVKIVRRNIGSKNESENEAAQAEFEHEVELWRFLKHKHILPLEAVYKTDFATFCFIPLNVGGTLFDLVRSNRQGLPLDMALRYSAQLASAIRYLHEDAHVAHRDVKLENCLLDLSGDVPVIRLCDFGMAEWLSFDTDTYHPLSERPPQKAMGPSESSTNAFGGGSLEYAAPEVLRSNDMPPSASGYPVSAAVDVWAFGVCVYAMVVGDRPFQSSFQPRVTMSILSGDWDRDRLQQKGGDEVLEMMEGCLTMEVEERWTIRDVIESSWLCDEYEATIDEESETAWTF</sequence>
<feature type="compositionally biased region" description="Basic and acidic residues" evidence="4">
    <location>
        <begin position="24"/>
        <end position="41"/>
    </location>
</feature>
<dbReference type="Gene3D" id="1.10.510.10">
    <property type="entry name" value="Transferase(Phosphotransferase) domain 1"/>
    <property type="match status" value="1"/>
</dbReference>
<protein>
    <recommendedName>
        <fullName evidence="5">Protein kinase domain-containing protein</fullName>
    </recommendedName>
</protein>
<reference evidence="6 7" key="1">
    <citation type="submission" date="2015-05" db="EMBL/GenBank/DDBJ databases">
        <title>Distinctive expansion of gene families associated with plant cell wall degradation and secondary metabolism in the genomes of grapevine trunk pathogens.</title>
        <authorList>
            <person name="Lawrence D.P."/>
            <person name="Travadon R."/>
            <person name="Rolshausen P.E."/>
            <person name="Baumgartner K."/>
        </authorList>
    </citation>
    <scope>NUCLEOTIDE SEQUENCE [LARGE SCALE GENOMIC DNA]</scope>
    <source>
        <strain evidence="6">UCRPC4</strain>
    </source>
</reference>
<name>A0A0G2EA38_PHACM</name>
<comment type="caution">
    <text evidence="6">The sequence shown here is derived from an EMBL/GenBank/DDBJ whole genome shotgun (WGS) entry which is preliminary data.</text>
</comment>
<feature type="compositionally biased region" description="Polar residues" evidence="4">
    <location>
        <begin position="91"/>
        <end position="100"/>
    </location>
</feature>
<dbReference type="AlphaFoldDB" id="A0A0G2EA38"/>
<dbReference type="InterPro" id="IPR017441">
    <property type="entry name" value="Protein_kinase_ATP_BS"/>
</dbReference>
<dbReference type="Proteomes" id="UP000053317">
    <property type="component" value="Unassembled WGS sequence"/>
</dbReference>
<dbReference type="InterPro" id="IPR000719">
    <property type="entry name" value="Prot_kinase_dom"/>
</dbReference>
<dbReference type="GO" id="GO:0005634">
    <property type="term" value="C:nucleus"/>
    <property type="evidence" value="ECO:0007669"/>
    <property type="project" value="TreeGrafter"/>
</dbReference>
<feature type="region of interest" description="Disordered" evidence="4">
    <location>
        <begin position="86"/>
        <end position="180"/>
    </location>
</feature>
<evidence type="ECO:0000256" key="4">
    <source>
        <dbReference type="SAM" id="MobiDB-lite"/>
    </source>
</evidence>
<dbReference type="SMART" id="SM00220">
    <property type="entry name" value="S_TKc"/>
    <property type="match status" value="1"/>
</dbReference>
<dbReference type="SUPFAM" id="SSF56112">
    <property type="entry name" value="Protein kinase-like (PK-like)"/>
    <property type="match status" value="1"/>
</dbReference>
<evidence type="ECO:0000256" key="2">
    <source>
        <dbReference type="ARBA" id="ARBA00022840"/>
    </source>
</evidence>
<reference evidence="6 7" key="2">
    <citation type="submission" date="2015-05" db="EMBL/GenBank/DDBJ databases">
        <authorList>
            <person name="Morales-Cruz A."/>
            <person name="Amrine K.C."/>
            <person name="Cantu D."/>
        </authorList>
    </citation>
    <scope>NUCLEOTIDE SEQUENCE [LARGE SCALE GENOMIC DNA]</scope>
    <source>
        <strain evidence="6">UCRPC4</strain>
    </source>
</reference>
<proteinExistence type="predicted"/>
<dbReference type="GO" id="GO:0004674">
    <property type="term" value="F:protein serine/threonine kinase activity"/>
    <property type="evidence" value="ECO:0007669"/>
    <property type="project" value="TreeGrafter"/>
</dbReference>
<keyword evidence="2 3" id="KW-0067">ATP-binding</keyword>
<dbReference type="EMBL" id="LCWF01000108">
    <property type="protein sequence ID" value="KKY19384.1"/>
    <property type="molecule type" value="Genomic_DNA"/>
</dbReference>
<feature type="binding site" evidence="3">
    <location>
        <position position="241"/>
    </location>
    <ligand>
        <name>ATP</name>
        <dbReference type="ChEBI" id="CHEBI:30616"/>
    </ligand>
</feature>
<evidence type="ECO:0000256" key="3">
    <source>
        <dbReference type="PROSITE-ProRule" id="PRU10141"/>
    </source>
</evidence>
<dbReference type="InterPro" id="IPR011009">
    <property type="entry name" value="Kinase-like_dom_sf"/>
</dbReference>
<gene>
    <name evidence="6" type="ORF">UCRPC4_g04544</name>
</gene>
<dbReference type="Pfam" id="PF00069">
    <property type="entry name" value="Pkinase"/>
    <property type="match status" value="1"/>
</dbReference>
<organism evidence="6 7">
    <name type="scientific">Phaeomoniella chlamydospora</name>
    <name type="common">Phaeoacremonium chlamydosporum</name>
    <dbReference type="NCBI Taxonomy" id="158046"/>
    <lineage>
        <taxon>Eukaryota</taxon>
        <taxon>Fungi</taxon>
        <taxon>Dikarya</taxon>
        <taxon>Ascomycota</taxon>
        <taxon>Pezizomycotina</taxon>
        <taxon>Eurotiomycetes</taxon>
        <taxon>Chaetothyriomycetidae</taxon>
        <taxon>Phaeomoniellales</taxon>
        <taxon>Phaeomoniellaceae</taxon>
        <taxon>Phaeomoniella</taxon>
    </lineage>
</organism>